<comment type="caution">
    <text evidence="1">The sequence shown here is derived from an EMBL/GenBank/DDBJ whole genome shotgun (WGS) entry which is preliminary data.</text>
</comment>
<dbReference type="OrthoDB" id="9760040at2"/>
<dbReference type="RefSeq" id="WP_132432340.1">
    <property type="nucleotide sequence ID" value="NZ_SMFZ01000002.1"/>
</dbReference>
<keyword evidence="2" id="KW-1185">Reference proteome</keyword>
<dbReference type="PANTHER" id="PTHR33361:SF2">
    <property type="entry name" value="DUF885 DOMAIN-CONTAINING PROTEIN"/>
    <property type="match status" value="1"/>
</dbReference>
<dbReference type="Pfam" id="PF05960">
    <property type="entry name" value="DUF885"/>
    <property type="match status" value="1"/>
</dbReference>
<name>A0A4R1HQP7_PSEEN</name>
<dbReference type="PANTHER" id="PTHR33361">
    <property type="entry name" value="GLR0591 PROTEIN"/>
    <property type="match status" value="1"/>
</dbReference>
<accession>A0A4R1HQP7</accession>
<dbReference type="InterPro" id="IPR010281">
    <property type="entry name" value="DUF885"/>
</dbReference>
<gene>
    <name evidence="1" type="ORF">EV378_7066</name>
</gene>
<protein>
    <submittedName>
        <fullName evidence="1">Uncharacterized protein (DUF885 family)</fullName>
    </submittedName>
</protein>
<dbReference type="EMBL" id="SMFZ01000002">
    <property type="protein sequence ID" value="TCK23055.1"/>
    <property type="molecule type" value="Genomic_DNA"/>
</dbReference>
<dbReference type="AlphaFoldDB" id="A0A4R1HQP7"/>
<proteinExistence type="predicted"/>
<sequence length="572" mass="63068">MPDLTRDTTRPVRDLADDYVRRLAALDPLLAEDLGFSDGRDALPDLSPAGQAAIDALDRSVLDDLSALVGDATPADPDERRCARLLDERVRARLEMSDAGEQLRAVHELFGPVPGVRMVFALMPVETDDDWHTVATRMGRVPESLAQYRSSLVEGGRRGLYAAPRQVRRFVEQLDEWTRDDDGRGWFAGFTGQAAVGDTVRAELDRSAAAATGAVAELRDWLASDYLPATDGTPDGVGEERYRRAVRYWNGADIDTGEVYEWGWSEFRRLRDEMVAEAGRVLPGSTDPRAAMEHLDAHGDVVAGAEPARERLQRMMDDTVADLGRTHFDLAEQIRRVEACVAPAGSGAAPYYTMPSLDFSRPGRTWLTRTADDRYPMWDLVSTWYHEGVPGHHLQLAQWVLRAGELSSYQAVAGAVSANLEGWALYAERLMDELGYHTDPGTRLGYLNGQMLRAVRVVIDVGMHLSLPIPDDSPVGAGERWTPELGREFFDRHVGAPEELASSELLRYLGGPGQAIGYKLGERAWLDGRAAARRAHEADGRPFDLRAWHMTALSQGSLGLDDLAGELAAIRT</sequence>
<evidence type="ECO:0000313" key="1">
    <source>
        <dbReference type="EMBL" id="TCK23055.1"/>
    </source>
</evidence>
<organism evidence="1 2">
    <name type="scientific">Pseudonocardia endophytica</name>
    <dbReference type="NCBI Taxonomy" id="401976"/>
    <lineage>
        <taxon>Bacteria</taxon>
        <taxon>Bacillati</taxon>
        <taxon>Actinomycetota</taxon>
        <taxon>Actinomycetes</taxon>
        <taxon>Pseudonocardiales</taxon>
        <taxon>Pseudonocardiaceae</taxon>
        <taxon>Pseudonocardia</taxon>
    </lineage>
</organism>
<dbReference type="Proteomes" id="UP000295560">
    <property type="component" value="Unassembled WGS sequence"/>
</dbReference>
<evidence type="ECO:0000313" key="2">
    <source>
        <dbReference type="Proteomes" id="UP000295560"/>
    </source>
</evidence>
<reference evidence="1 2" key="1">
    <citation type="submission" date="2019-03" db="EMBL/GenBank/DDBJ databases">
        <title>Sequencing the genomes of 1000 actinobacteria strains.</title>
        <authorList>
            <person name="Klenk H.-P."/>
        </authorList>
    </citation>
    <scope>NUCLEOTIDE SEQUENCE [LARGE SCALE GENOMIC DNA]</scope>
    <source>
        <strain evidence="1 2">DSM 44969</strain>
    </source>
</reference>